<feature type="domain" description="HTH lysR-type" evidence="5">
    <location>
        <begin position="1"/>
        <end position="57"/>
    </location>
</feature>
<evidence type="ECO:0000256" key="4">
    <source>
        <dbReference type="ARBA" id="ARBA00023163"/>
    </source>
</evidence>
<dbReference type="Pfam" id="PF00126">
    <property type="entry name" value="HTH_1"/>
    <property type="match status" value="1"/>
</dbReference>
<dbReference type="InterPro" id="IPR036388">
    <property type="entry name" value="WH-like_DNA-bd_sf"/>
</dbReference>
<evidence type="ECO:0000256" key="1">
    <source>
        <dbReference type="ARBA" id="ARBA00009437"/>
    </source>
</evidence>
<dbReference type="RefSeq" id="WP_343927024.1">
    <property type="nucleotide sequence ID" value="NZ_BAAAEN010000001.1"/>
</dbReference>
<dbReference type="InterPro" id="IPR058163">
    <property type="entry name" value="LysR-type_TF_proteobact-type"/>
</dbReference>
<protein>
    <submittedName>
        <fullName evidence="6">LysR family transcriptional regulator</fullName>
    </submittedName>
</protein>
<dbReference type="PANTHER" id="PTHR30537">
    <property type="entry name" value="HTH-TYPE TRANSCRIPTIONAL REGULATOR"/>
    <property type="match status" value="1"/>
</dbReference>
<comment type="caution">
    <text evidence="6">The sequence shown here is derived from an EMBL/GenBank/DDBJ whole genome shotgun (WGS) entry which is preliminary data.</text>
</comment>
<dbReference type="Proteomes" id="UP001501706">
    <property type="component" value="Unassembled WGS sequence"/>
</dbReference>
<dbReference type="InterPro" id="IPR000847">
    <property type="entry name" value="LysR_HTH_N"/>
</dbReference>
<evidence type="ECO:0000313" key="7">
    <source>
        <dbReference type="Proteomes" id="UP001501706"/>
    </source>
</evidence>
<keyword evidence="4" id="KW-0804">Transcription</keyword>
<dbReference type="Gene3D" id="1.10.10.10">
    <property type="entry name" value="Winged helix-like DNA-binding domain superfamily/Winged helix DNA-binding domain"/>
    <property type="match status" value="1"/>
</dbReference>
<dbReference type="InterPro" id="IPR005119">
    <property type="entry name" value="LysR_subst-bd"/>
</dbReference>
<comment type="similarity">
    <text evidence="1">Belongs to the LysR transcriptional regulatory family.</text>
</comment>
<evidence type="ECO:0000313" key="6">
    <source>
        <dbReference type="EMBL" id="GAA0490497.1"/>
    </source>
</evidence>
<evidence type="ECO:0000256" key="3">
    <source>
        <dbReference type="ARBA" id="ARBA00023125"/>
    </source>
</evidence>
<dbReference type="SUPFAM" id="SSF53850">
    <property type="entry name" value="Periplasmic binding protein-like II"/>
    <property type="match status" value="1"/>
</dbReference>
<evidence type="ECO:0000259" key="5">
    <source>
        <dbReference type="PROSITE" id="PS50931"/>
    </source>
</evidence>
<keyword evidence="2" id="KW-0805">Transcription regulation</keyword>
<gene>
    <name evidence="6" type="ORF">GCM10009097_02530</name>
</gene>
<proteinExistence type="inferred from homology"/>
<dbReference type="InterPro" id="IPR036390">
    <property type="entry name" value="WH_DNA-bd_sf"/>
</dbReference>
<keyword evidence="3" id="KW-0238">DNA-binding</keyword>
<dbReference type="Pfam" id="PF03466">
    <property type="entry name" value="LysR_substrate"/>
    <property type="match status" value="1"/>
</dbReference>
<dbReference type="PANTHER" id="PTHR30537:SF5">
    <property type="entry name" value="HTH-TYPE TRANSCRIPTIONAL ACTIVATOR TTDR-RELATED"/>
    <property type="match status" value="1"/>
</dbReference>
<dbReference type="SUPFAM" id="SSF46785">
    <property type="entry name" value="Winged helix' DNA-binding domain"/>
    <property type="match status" value="1"/>
</dbReference>
<dbReference type="CDD" id="cd08422">
    <property type="entry name" value="PBP2_CrgA_like"/>
    <property type="match status" value="1"/>
</dbReference>
<evidence type="ECO:0000256" key="2">
    <source>
        <dbReference type="ARBA" id="ARBA00023015"/>
    </source>
</evidence>
<name>A0ABN1B5P3_9BURK</name>
<accession>A0ABN1B5P3</accession>
<dbReference type="EMBL" id="BAAAEN010000001">
    <property type="protein sequence ID" value="GAA0490497.1"/>
    <property type="molecule type" value="Genomic_DNA"/>
</dbReference>
<dbReference type="Gene3D" id="3.40.190.290">
    <property type="match status" value="1"/>
</dbReference>
<sequence>MFEQMKIFAKVVHHRNMSTAAKELDLSTASVSRQIANLEEKMGVQLLDRSSRKIMPTQAGEDFLLKSRQIIESVEELKNNLSNSNANPEGLLRVHSHPSVATHMIMPRLEGFQKEYPGLTLDLQVSERPVDLIEESYDIDVRLGELKDSSLIVKKLADSERIIVASPIYLKSHGIPQTPADLLQHNCFTYRPNSESTVWKFYRDGLKCEELKLAGRFHSNNSEMIKYLTVKGLGISLQTNWGTAHERARGDLVHILKAYSVTINSFNNGVFAVFKSTRFMPQKIRSFLDFFSKGSS</sequence>
<keyword evidence="7" id="KW-1185">Reference proteome</keyword>
<dbReference type="PRINTS" id="PR00039">
    <property type="entry name" value="HTHLYSR"/>
</dbReference>
<reference evidence="6 7" key="1">
    <citation type="journal article" date="2019" name="Int. J. Syst. Evol. Microbiol.">
        <title>The Global Catalogue of Microorganisms (GCM) 10K type strain sequencing project: providing services to taxonomists for standard genome sequencing and annotation.</title>
        <authorList>
            <consortium name="The Broad Institute Genomics Platform"/>
            <consortium name="The Broad Institute Genome Sequencing Center for Infectious Disease"/>
            <person name="Wu L."/>
            <person name="Ma J."/>
        </authorList>
    </citation>
    <scope>NUCLEOTIDE SEQUENCE [LARGE SCALE GENOMIC DNA]</scope>
    <source>
        <strain evidence="6 7">JCM 14330</strain>
    </source>
</reference>
<organism evidence="6 7">
    <name type="scientific">Pigmentiphaga daeguensis</name>
    <dbReference type="NCBI Taxonomy" id="414049"/>
    <lineage>
        <taxon>Bacteria</taxon>
        <taxon>Pseudomonadati</taxon>
        <taxon>Pseudomonadota</taxon>
        <taxon>Betaproteobacteria</taxon>
        <taxon>Burkholderiales</taxon>
        <taxon>Alcaligenaceae</taxon>
        <taxon>Pigmentiphaga</taxon>
    </lineage>
</organism>
<dbReference type="PROSITE" id="PS50931">
    <property type="entry name" value="HTH_LYSR"/>
    <property type="match status" value="1"/>
</dbReference>